<organism evidence="6 7">
    <name type="scientific">Bartonella apis</name>
    <dbReference type="NCBI Taxonomy" id="1686310"/>
    <lineage>
        <taxon>Bacteria</taxon>
        <taxon>Pseudomonadati</taxon>
        <taxon>Pseudomonadota</taxon>
        <taxon>Alphaproteobacteria</taxon>
        <taxon>Hyphomicrobiales</taxon>
        <taxon>Bartonellaceae</taxon>
        <taxon>Bartonella</taxon>
    </lineage>
</organism>
<evidence type="ECO:0000313" key="7">
    <source>
        <dbReference type="Proteomes" id="UP000187344"/>
    </source>
</evidence>
<dbReference type="EMBL" id="LXYT01000001">
    <property type="protein sequence ID" value="OLY43886.1"/>
    <property type="molecule type" value="Genomic_DNA"/>
</dbReference>
<proteinExistence type="inferred from homology"/>
<dbReference type="OrthoDB" id="9788661at2"/>
<dbReference type="SUPFAM" id="SSF53955">
    <property type="entry name" value="Lysozyme-like"/>
    <property type="match status" value="1"/>
</dbReference>
<comment type="similarity">
    <text evidence="1">Belongs to the transglycosylase Slt family.</text>
</comment>
<feature type="chain" id="PRO_5012344787" evidence="4">
    <location>
        <begin position="22"/>
        <end position="265"/>
    </location>
</feature>
<gene>
    <name evidence="6" type="ORF">PEB0149_013270</name>
</gene>
<dbReference type="PROSITE" id="PS51257">
    <property type="entry name" value="PROKAR_LIPOPROTEIN"/>
    <property type="match status" value="1"/>
</dbReference>
<dbReference type="RefSeq" id="WP_083639727.1">
    <property type="nucleotide sequence ID" value="NZ_CALYQA010000006.1"/>
</dbReference>
<accession>A0A1R0FA87</accession>
<evidence type="ECO:0000256" key="3">
    <source>
        <dbReference type="SAM" id="MobiDB-lite"/>
    </source>
</evidence>
<dbReference type="CDD" id="cd00254">
    <property type="entry name" value="LT-like"/>
    <property type="match status" value="1"/>
</dbReference>
<reference evidence="6 7" key="1">
    <citation type="submission" date="2016-12" db="EMBL/GenBank/DDBJ databases">
        <title>Comparative genomics of Bartonella apis.</title>
        <authorList>
            <person name="Engel P."/>
        </authorList>
    </citation>
    <scope>NUCLEOTIDE SEQUENCE [LARGE SCALE GENOMIC DNA]</scope>
    <source>
        <strain evidence="6 7">PEB0149</strain>
    </source>
</reference>
<dbReference type="Proteomes" id="UP000187344">
    <property type="component" value="Unassembled WGS sequence"/>
</dbReference>
<comment type="caution">
    <text evidence="6">The sequence shown here is derived from an EMBL/GenBank/DDBJ whole genome shotgun (WGS) entry which is preliminary data.</text>
</comment>
<dbReference type="InterPro" id="IPR023346">
    <property type="entry name" value="Lysozyme-like_dom_sf"/>
</dbReference>
<feature type="region of interest" description="Disordered" evidence="3">
    <location>
        <begin position="239"/>
        <end position="265"/>
    </location>
</feature>
<evidence type="ECO:0000256" key="1">
    <source>
        <dbReference type="ARBA" id="ARBA00007734"/>
    </source>
</evidence>
<dbReference type="GeneID" id="92992846"/>
<dbReference type="Gene3D" id="1.10.530.10">
    <property type="match status" value="1"/>
</dbReference>
<dbReference type="Pfam" id="PF01464">
    <property type="entry name" value="SLT"/>
    <property type="match status" value="1"/>
</dbReference>
<dbReference type="AlphaFoldDB" id="A0A1R0FA87"/>
<evidence type="ECO:0000256" key="2">
    <source>
        <dbReference type="ARBA" id="ARBA00009387"/>
    </source>
</evidence>
<dbReference type="PANTHER" id="PTHR37423">
    <property type="entry name" value="SOLUBLE LYTIC MUREIN TRANSGLYCOSYLASE-RELATED"/>
    <property type="match status" value="1"/>
</dbReference>
<evidence type="ECO:0000313" key="6">
    <source>
        <dbReference type="EMBL" id="OLY43886.1"/>
    </source>
</evidence>
<feature type="signal peptide" evidence="4">
    <location>
        <begin position="1"/>
        <end position="21"/>
    </location>
</feature>
<sequence>MTKRRLIVSGSIIVLTGFLGACTQQNKPKTELTDATTSIARVGTMTTPLSYGYLIDKKIPVPVFKELSYTGKEANPAALAKANALNSNAANPNALKSQSGPVELAHASPEVEQLISKYSMAYNVPESLVRRVVKRESNGNPNIRNGPYLGLMQISHPTAKGMGYQGDPKGLLDAETNLRFAVKYLAGAYKVADGNEAQAVRLYARGYYYDAKAKGLLDETGLGDNSGISDDAKAAVESVTRQKTDASTGNGTVNIPIPQLKNSGT</sequence>
<protein>
    <submittedName>
        <fullName evidence="6">Transglycosylase SLT domain-containing protein</fullName>
    </submittedName>
</protein>
<dbReference type="PANTHER" id="PTHR37423:SF2">
    <property type="entry name" value="MEMBRANE-BOUND LYTIC MUREIN TRANSGLYCOSYLASE C"/>
    <property type="match status" value="1"/>
</dbReference>
<keyword evidence="7" id="KW-1185">Reference proteome</keyword>
<name>A0A1R0FA87_9HYPH</name>
<keyword evidence="4" id="KW-0732">Signal</keyword>
<feature type="domain" description="Transglycosylase SLT" evidence="5">
    <location>
        <begin position="114"/>
        <end position="211"/>
    </location>
</feature>
<dbReference type="InterPro" id="IPR008258">
    <property type="entry name" value="Transglycosylase_SLT_dom_1"/>
</dbReference>
<evidence type="ECO:0000256" key="4">
    <source>
        <dbReference type="SAM" id="SignalP"/>
    </source>
</evidence>
<evidence type="ECO:0000259" key="5">
    <source>
        <dbReference type="Pfam" id="PF01464"/>
    </source>
</evidence>
<comment type="similarity">
    <text evidence="2">Belongs to the virb1 family.</text>
</comment>